<feature type="compositionally biased region" description="Basic and acidic residues" evidence="1">
    <location>
        <begin position="105"/>
        <end position="115"/>
    </location>
</feature>
<dbReference type="OrthoDB" id="9808480at2"/>
<feature type="region of interest" description="Disordered" evidence="1">
    <location>
        <begin position="138"/>
        <end position="194"/>
    </location>
</feature>
<feature type="region of interest" description="Disordered" evidence="1">
    <location>
        <begin position="94"/>
        <end position="116"/>
    </location>
</feature>
<dbReference type="AlphaFoldDB" id="A0A2V2LHV2"/>
<dbReference type="Gene3D" id="3.40.50.150">
    <property type="entry name" value="Vaccinia Virus protein VP39"/>
    <property type="match status" value="1"/>
</dbReference>
<organism evidence="3 4">
    <name type="scientific">Meridianimarinicoccus roseus</name>
    <dbReference type="NCBI Taxonomy" id="2072018"/>
    <lineage>
        <taxon>Bacteria</taxon>
        <taxon>Pseudomonadati</taxon>
        <taxon>Pseudomonadota</taxon>
        <taxon>Alphaproteobacteria</taxon>
        <taxon>Rhodobacterales</taxon>
        <taxon>Paracoccaceae</taxon>
        <taxon>Meridianimarinicoccus</taxon>
    </lineage>
</organism>
<feature type="domain" description="Methyltransferase type 11" evidence="2">
    <location>
        <begin position="18"/>
        <end position="76"/>
    </location>
</feature>
<keyword evidence="4" id="KW-1185">Reference proteome</keyword>
<dbReference type="GO" id="GO:0008757">
    <property type="term" value="F:S-adenosylmethionine-dependent methyltransferase activity"/>
    <property type="evidence" value="ECO:0007669"/>
    <property type="project" value="InterPro"/>
</dbReference>
<proteinExistence type="predicted"/>
<evidence type="ECO:0000256" key="1">
    <source>
        <dbReference type="SAM" id="MobiDB-lite"/>
    </source>
</evidence>
<gene>
    <name evidence="3" type="ORF">DKT77_09235</name>
</gene>
<comment type="caution">
    <text evidence="3">The sequence shown here is derived from an EMBL/GenBank/DDBJ whole genome shotgun (WGS) entry which is preliminary data.</text>
</comment>
<dbReference type="Proteomes" id="UP000245680">
    <property type="component" value="Unassembled WGS sequence"/>
</dbReference>
<dbReference type="EMBL" id="QGKU01000032">
    <property type="protein sequence ID" value="PWR02756.1"/>
    <property type="molecule type" value="Genomic_DNA"/>
</dbReference>
<sequence length="194" mass="20886">MSRRPIFWPEILADLGDTARDRSLQDRIETVTANIAELPFGDGAFDTIWSEGAVCNIGLVRGVAEWPRLPRPGGDLAQSELTRLTRQPTALEKRRNAAYPRSGHRGRENRRDRGRGSCLAAMFPPLRTACRKTTAVRCRPASSGLPTATAAQARRAPSSRKSARNLSVAEGSTTRASPAVSGLTGCLRPGTPPG</sequence>
<protein>
    <recommendedName>
        <fullName evidence="2">Methyltransferase type 11 domain-containing protein</fullName>
    </recommendedName>
</protein>
<dbReference type="Pfam" id="PF08241">
    <property type="entry name" value="Methyltransf_11"/>
    <property type="match status" value="1"/>
</dbReference>
<accession>A0A2V2LHV2</accession>
<evidence type="ECO:0000313" key="4">
    <source>
        <dbReference type="Proteomes" id="UP000245680"/>
    </source>
</evidence>
<evidence type="ECO:0000259" key="2">
    <source>
        <dbReference type="Pfam" id="PF08241"/>
    </source>
</evidence>
<name>A0A2V2LHV2_9RHOB</name>
<reference evidence="3 4" key="1">
    <citation type="submission" date="2018-05" db="EMBL/GenBank/DDBJ databases">
        <title>Rhodobacteraceae gen. nov., sp. nov. isolated from sea water.</title>
        <authorList>
            <person name="Ren Y."/>
        </authorList>
    </citation>
    <scope>NUCLEOTIDE SEQUENCE [LARGE SCALE GENOMIC DNA]</scope>
    <source>
        <strain evidence="3 4">TG-679</strain>
    </source>
</reference>
<dbReference type="InterPro" id="IPR013216">
    <property type="entry name" value="Methyltransf_11"/>
</dbReference>
<evidence type="ECO:0000313" key="3">
    <source>
        <dbReference type="EMBL" id="PWR02756.1"/>
    </source>
</evidence>
<dbReference type="InterPro" id="IPR029063">
    <property type="entry name" value="SAM-dependent_MTases_sf"/>
</dbReference>
<dbReference type="SUPFAM" id="SSF53335">
    <property type="entry name" value="S-adenosyl-L-methionine-dependent methyltransferases"/>
    <property type="match status" value="1"/>
</dbReference>